<sequence length="484" mass="53060">MKYLINLTIIILCLLSHANVAFAYGDSIQVKLTPLLEKEESLQGAIIGISVRSASNGELLFEHSGDVRLQPASNLKLFTAAVALSTLGENHSFKTEIWRDGNLLWKVLNGNLYLKGKGDPTLTMEDLNQLVKEVKGSGISFIRGDVIVDDTWYDSVRYPVDLPWSDETYDYGAAISALSLTPTGEFDPGCVVIEIEPGDRTGEKGKVTVPLGGDMISVTNETETVDNANMTKDIMIERLHGTNKIRISGQISRDREKISDILPVWDPTDIVSESLLKLLKENKIIVAGEVRKGKTPKSADKMFSKSSIPLREMIIPFMKYSINSYGEILVKEMGKQLSGDGSWLVGLPVMEKELKELGVNTETMTIRDGSGISHLNLVPPNEVTNLLYLAQGESWFPMFYNSLPVAGIAEKRVGGTLRNRLKEKGLKGKVIAKTGSLTGVSSIAGYAEMKGGEKIIFSVMLNHLPVENSAKDVEDQIISLILDS</sequence>
<dbReference type="Proteomes" id="UP000784880">
    <property type="component" value="Unassembled WGS sequence"/>
</dbReference>
<dbReference type="PANTHER" id="PTHR30023:SF0">
    <property type="entry name" value="PENICILLIN-SENSITIVE CARBOXYPEPTIDASE A"/>
    <property type="match status" value="1"/>
</dbReference>
<dbReference type="Pfam" id="PF02113">
    <property type="entry name" value="Peptidase_S13"/>
    <property type="match status" value="1"/>
</dbReference>
<reference evidence="3 4" key="1">
    <citation type="submission" date="2021-06" db="EMBL/GenBank/DDBJ databases">
        <title>Bacillus sp. RD4P76, an endophyte from a halophyte.</title>
        <authorList>
            <person name="Sun J.-Q."/>
        </authorList>
    </citation>
    <scope>NUCLEOTIDE SEQUENCE [LARGE SCALE GENOMIC DNA]</scope>
    <source>
        <strain evidence="3 4">CGMCC 1.15917</strain>
    </source>
</reference>
<dbReference type="NCBIfam" id="TIGR00666">
    <property type="entry name" value="PBP4"/>
    <property type="match status" value="1"/>
</dbReference>
<keyword evidence="4" id="KW-1185">Reference proteome</keyword>
<gene>
    <name evidence="3" type="primary">dacB</name>
    <name evidence="3" type="ORF">KS419_19350</name>
</gene>
<keyword evidence="3" id="KW-0121">Carboxypeptidase</keyword>
<comment type="caution">
    <text evidence="3">The sequence shown here is derived from an EMBL/GenBank/DDBJ whole genome shotgun (WGS) entry which is preliminary data.</text>
</comment>
<dbReference type="PANTHER" id="PTHR30023">
    <property type="entry name" value="D-ALANYL-D-ALANINE CARBOXYPEPTIDASE"/>
    <property type="match status" value="1"/>
</dbReference>
<keyword evidence="3" id="KW-0645">Protease</keyword>
<evidence type="ECO:0000313" key="4">
    <source>
        <dbReference type="Proteomes" id="UP000784880"/>
    </source>
</evidence>
<organism evidence="3 4">
    <name type="scientific">Evansella tamaricis</name>
    <dbReference type="NCBI Taxonomy" id="2069301"/>
    <lineage>
        <taxon>Bacteria</taxon>
        <taxon>Bacillati</taxon>
        <taxon>Bacillota</taxon>
        <taxon>Bacilli</taxon>
        <taxon>Bacillales</taxon>
        <taxon>Bacillaceae</taxon>
        <taxon>Evansella</taxon>
    </lineage>
</organism>
<evidence type="ECO:0000313" key="3">
    <source>
        <dbReference type="EMBL" id="MBU9713891.1"/>
    </source>
</evidence>
<dbReference type="InterPro" id="IPR000667">
    <property type="entry name" value="Peptidase_S13"/>
</dbReference>
<evidence type="ECO:0000256" key="2">
    <source>
        <dbReference type="SAM" id="SignalP"/>
    </source>
</evidence>
<name>A0ABS6JJX8_9BACI</name>
<feature type="chain" id="PRO_5046624805" evidence="2">
    <location>
        <begin position="24"/>
        <end position="484"/>
    </location>
</feature>
<dbReference type="GO" id="GO:0009002">
    <property type="term" value="F:serine-type D-Ala-D-Ala carboxypeptidase activity"/>
    <property type="evidence" value="ECO:0007669"/>
    <property type="project" value="UniProtKB-EC"/>
</dbReference>
<feature type="signal peptide" evidence="2">
    <location>
        <begin position="1"/>
        <end position="23"/>
    </location>
</feature>
<dbReference type="EMBL" id="JAHQCS010000154">
    <property type="protein sequence ID" value="MBU9713891.1"/>
    <property type="molecule type" value="Genomic_DNA"/>
</dbReference>
<protein>
    <submittedName>
        <fullName evidence="3">D-alanyl-D-alanine carboxypeptidase/D-alanyl-D-alanine-endopeptidase</fullName>
        <ecNumber evidence="3">3.4.16.4</ecNumber>
    </submittedName>
</protein>
<dbReference type="EC" id="3.4.16.4" evidence="3"/>
<keyword evidence="1 3" id="KW-0378">Hydrolase</keyword>
<dbReference type="RefSeq" id="WP_217068097.1">
    <property type="nucleotide sequence ID" value="NZ_JAHQCS010000154.1"/>
</dbReference>
<accession>A0ABS6JJX8</accession>
<proteinExistence type="predicted"/>
<evidence type="ECO:0000256" key="1">
    <source>
        <dbReference type="ARBA" id="ARBA00022801"/>
    </source>
</evidence>
<keyword evidence="2" id="KW-0732">Signal</keyword>